<dbReference type="EMBL" id="JBJUIK010000013">
    <property type="protein sequence ID" value="KAL3506914.1"/>
    <property type="molecule type" value="Genomic_DNA"/>
</dbReference>
<evidence type="ECO:0000313" key="3">
    <source>
        <dbReference type="Proteomes" id="UP001630127"/>
    </source>
</evidence>
<protein>
    <submittedName>
        <fullName evidence="2">Uncharacterized protein</fullName>
    </submittedName>
</protein>
<evidence type="ECO:0000256" key="1">
    <source>
        <dbReference type="SAM" id="Phobius"/>
    </source>
</evidence>
<dbReference type="AlphaFoldDB" id="A0ABD2YKB3"/>
<feature type="transmembrane region" description="Helical" evidence="1">
    <location>
        <begin position="20"/>
        <end position="41"/>
    </location>
</feature>
<organism evidence="2 3">
    <name type="scientific">Cinchona calisaya</name>
    <dbReference type="NCBI Taxonomy" id="153742"/>
    <lineage>
        <taxon>Eukaryota</taxon>
        <taxon>Viridiplantae</taxon>
        <taxon>Streptophyta</taxon>
        <taxon>Embryophyta</taxon>
        <taxon>Tracheophyta</taxon>
        <taxon>Spermatophyta</taxon>
        <taxon>Magnoliopsida</taxon>
        <taxon>eudicotyledons</taxon>
        <taxon>Gunneridae</taxon>
        <taxon>Pentapetalae</taxon>
        <taxon>asterids</taxon>
        <taxon>lamiids</taxon>
        <taxon>Gentianales</taxon>
        <taxon>Rubiaceae</taxon>
        <taxon>Cinchonoideae</taxon>
        <taxon>Cinchoneae</taxon>
        <taxon>Cinchona</taxon>
    </lineage>
</organism>
<name>A0ABD2YKB3_9GENT</name>
<sequence length="130" mass="14429">MAKLSSIVTGVVRVAEESSGAAAVLVCTTAISYVGIFRPIYRNCSFLIGIVDRFRVQVAGEFIGTVLQPPSTEENEKEELSFLLYNFGDFFFNFSSWRINGGRVFKVDSKFAGLGKSLSAFREHNSLHYV</sequence>
<keyword evidence="1" id="KW-0472">Membrane</keyword>
<evidence type="ECO:0000313" key="2">
    <source>
        <dbReference type="EMBL" id="KAL3506914.1"/>
    </source>
</evidence>
<proteinExistence type="predicted"/>
<keyword evidence="3" id="KW-1185">Reference proteome</keyword>
<keyword evidence="1" id="KW-1133">Transmembrane helix</keyword>
<gene>
    <name evidence="2" type="ORF">ACH5RR_032296</name>
</gene>
<accession>A0ABD2YKB3</accession>
<comment type="caution">
    <text evidence="2">The sequence shown here is derived from an EMBL/GenBank/DDBJ whole genome shotgun (WGS) entry which is preliminary data.</text>
</comment>
<reference evidence="2 3" key="1">
    <citation type="submission" date="2024-11" db="EMBL/GenBank/DDBJ databases">
        <title>A near-complete genome assembly of Cinchona calisaya.</title>
        <authorList>
            <person name="Lian D.C."/>
            <person name="Zhao X.W."/>
            <person name="Wei L."/>
        </authorList>
    </citation>
    <scope>NUCLEOTIDE SEQUENCE [LARGE SCALE GENOMIC DNA]</scope>
    <source>
        <tissue evidence="2">Nenye</tissue>
    </source>
</reference>
<keyword evidence="1" id="KW-0812">Transmembrane</keyword>
<dbReference type="Proteomes" id="UP001630127">
    <property type="component" value="Unassembled WGS sequence"/>
</dbReference>